<accession>A0A9X4EX22</accession>
<evidence type="ECO:0000313" key="2">
    <source>
        <dbReference type="EMBL" id="MDE1208006.1"/>
    </source>
</evidence>
<evidence type="ECO:0000256" key="1">
    <source>
        <dbReference type="SAM" id="MobiDB-lite"/>
    </source>
</evidence>
<name>A0A9X4EX22_9FLAO</name>
<proteinExistence type="predicted"/>
<dbReference type="EMBL" id="JAIWJY010000011">
    <property type="protein sequence ID" value="MDE1208006.1"/>
    <property type="molecule type" value="Genomic_DNA"/>
</dbReference>
<sequence>MNKVLLIITFLVTNGLYTINTDSTTVAPETNSTETTTSDTDTGGGNGGGNDIDPDPEPED</sequence>
<keyword evidence="3" id="KW-1185">Reference proteome</keyword>
<dbReference type="AlphaFoldDB" id="A0A9X4EX22"/>
<comment type="caution">
    <text evidence="2">The sequence shown here is derived from an EMBL/GenBank/DDBJ whole genome shotgun (WGS) entry which is preliminary data.</text>
</comment>
<dbReference type="RefSeq" id="WP_274641017.1">
    <property type="nucleotide sequence ID" value="NZ_JAIWJY010000011.1"/>
</dbReference>
<gene>
    <name evidence="2" type="ORF">LCI24_14490</name>
</gene>
<reference evidence="2" key="1">
    <citation type="submission" date="2021-09" db="EMBL/GenBank/DDBJ databases">
        <authorList>
            <person name="Smyrli M."/>
        </authorList>
    </citation>
    <scope>NUCLEOTIDE SEQUENCE</scope>
    <source>
        <strain evidence="2">LAR25</strain>
    </source>
</reference>
<evidence type="ECO:0000313" key="3">
    <source>
        <dbReference type="Proteomes" id="UP001149303"/>
    </source>
</evidence>
<feature type="region of interest" description="Disordered" evidence="1">
    <location>
        <begin position="22"/>
        <end position="60"/>
    </location>
</feature>
<protein>
    <submittedName>
        <fullName evidence="2">Uncharacterized protein</fullName>
    </submittedName>
</protein>
<feature type="compositionally biased region" description="Low complexity" evidence="1">
    <location>
        <begin position="28"/>
        <end position="41"/>
    </location>
</feature>
<dbReference type="Proteomes" id="UP001149303">
    <property type="component" value="Unassembled WGS sequence"/>
</dbReference>
<organism evidence="2 3">
    <name type="scientific">Tenacibaculum larymnensis</name>
    <dbReference type="NCBI Taxonomy" id="2878201"/>
    <lineage>
        <taxon>Bacteria</taxon>
        <taxon>Pseudomonadati</taxon>
        <taxon>Bacteroidota</taxon>
        <taxon>Flavobacteriia</taxon>
        <taxon>Flavobacteriales</taxon>
        <taxon>Flavobacteriaceae</taxon>
        <taxon>Tenacibaculum</taxon>
    </lineage>
</organism>